<dbReference type="GeneTree" id="ENSGT00940000164709"/>
<evidence type="ECO:0000313" key="1">
    <source>
        <dbReference type="Ensembl" id="ENSPANP00000057979.1"/>
    </source>
</evidence>
<dbReference type="PANTHER" id="PTHR46254:SF3">
    <property type="entry name" value="SECRETED PROTEIN"/>
    <property type="match status" value="1"/>
</dbReference>
<reference evidence="1" key="3">
    <citation type="submission" date="2025-09" db="UniProtKB">
        <authorList>
            <consortium name="Ensembl"/>
        </authorList>
    </citation>
    <scope>IDENTIFICATION</scope>
</reference>
<organism evidence="1 2">
    <name type="scientific">Papio anubis</name>
    <name type="common">Olive baboon</name>
    <dbReference type="NCBI Taxonomy" id="9555"/>
    <lineage>
        <taxon>Eukaryota</taxon>
        <taxon>Metazoa</taxon>
        <taxon>Chordata</taxon>
        <taxon>Craniata</taxon>
        <taxon>Vertebrata</taxon>
        <taxon>Euteleostomi</taxon>
        <taxon>Mammalia</taxon>
        <taxon>Eutheria</taxon>
        <taxon>Euarchontoglires</taxon>
        <taxon>Primates</taxon>
        <taxon>Haplorrhini</taxon>
        <taxon>Catarrhini</taxon>
        <taxon>Cercopithecidae</taxon>
        <taxon>Cercopithecinae</taxon>
        <taxon>Papio</taxon>
    </lineage>
</organism>
<protein>
    <submittedName>
        <fullName evidence="1">Uncharacterized protein</fullName>
    </submittedName>
</protein>
<dbReference type="PANTHER" id="PTHR46254">
    <property type="entry name" value="PROTEIN GVQW1-RELATED"/>
    <property type="match status" value="1"/>
</dbReference>
<dbReference type="Ensembl" id="ENSPANT00000081643.1">
    <property type="protein sequence ID" value="ENSPANP00000057979.1"/>
    <property type="gene ID" value="ENSPANG00000041548.1"/>
</dbReference>
<sequence>MMAAGKGLSPVSSPSLLYFFFLRQSFTLVAQAGVQWRGLGSLQPPPPGLKRFSRLSLPSSWNYRCAPPCPVNCFVFLVEMGFHYVGQAGLEFLTSGDPLASASQSAGITGMTHRAWLSAISGWLVSSPSPTPGDRRLTASYVWMPSLGA</sequence>
<dbReference type="AlphaFoldDB" id="A0A8I5N9C0"/>
<reference evidence="1 2" key="1">
    <citation type="submission" date="2012-03" db="EMBL/GenBank/DDBJ databases">
        <title>Whole Genome Assembly of Papio anubis.</title>
        <authorList>
            <person name="Liu Y.L."/>
            <person name="Abraham K.A."/>
            <person name="Akbar H.A."/>
            <person name="Ali S.A."/>
            <person name="Anosike U.A."/>
            <person name="Aqrawi P.A."/>
            <person name="Arias F.A."/>
            <person name="Attaway T.A."/>
            <person name="Awwad R.A."/>
            <person name="Babu C.B."/>
            <person name="Bandaranaike D.B."/>
            <person name="Battles P.B."/>
            <person name="Bell A.B."/>
            <person name="Beltran B.B."/>
            <person name="Berhane-Mersha D.B."/>
            <person name="Bess C.B."/>
            <person name="Bickham C.B."/>
            <person name="Bolden T.B."/>
            <person name="Carter K.C."/>
            <person name="Chau D.C."/>
            <person name="Chavez A.C."/>
            <person name="Clerc-Blankenburg K.C."/>
            <person name="Coyle M.C."/>
            <person name="Dao M.D."/>
            <person name="Davila M.L.D."/>
            <person name="Davy-Carroll L.D."/>
            <person name="Denson S.D."/>
            <person name="Dinh H.D."/>
            <person name="Fernandez S.F."/>
            <person name="Fernando P.F."/>
            <person name="Forbes L.F."/>
            <person name="Francis C.F."/>
            <person name="Francisco L.F."/>
            <person name="Fu Q.F."/>
            <person name="Garcia-Iii R.G."/>
            <person name="Garrett T.G."/>
            <person name="Gross S.G."/>
            <person name="Gubbala S.G."/>
            <person name="Hirani K.H."/>
            <person name="Hogues M.H."/>
            <person name="Hollins B.H."/>
            <person name="Jackson L.J."/>
            <person name="Javaid M.J."/>
            <person name="Jhangiani S.J."/>
            <person name="Johnson A.J."/>
            <person name="Johnson B.J."/>
            <person name="Jones J.J."/>
            <person name="Joshi V.J."/>
            <person name="Kalu J.K."/>
            <person name="Khan N.K."/>
            <person name="Korchina V.K."/>
            <person name="Kovar C.K."/>
            <person name="Lago L.L."/>
            <person name="Lara F.L."/>
            <person name="Le T.-K.L."/>
            <person name="Lee S.L."/>
            <person name="Legall-Iii F.L."/>
            <person name="Lemon S.L."/>
            <person name="Liu J.L."/>
            <person name="Liu Y.-S.L."/>
            <person name="Liyanage D.L."/>
            <person name="Lopez J.L."/>
            <person name="Lorensuhewa L.L."/>
            <person name="Mata R.M."/>
            <person name="Mathew T.M."/>
            <person name="Mercado C.M."/>
            <person name="Mercado I.M."/>
            <person name="Morales K.M."/>
            <person name="Morgan M.M."/>
            <person name="Munidasa M.M."/>
            <person name="Ngo D.N."/>
            <person name="Nguyen L.N."/>
            <person name="Nguyen T.N."/>
            <person name="Nguyen N.N."/>
            <person name="Obregon M.O."/>
            <person name="Okwuonu G.O."/>
            <person name="Ongeri F.O."/>
            <person name="Onwere C.O."/>
            <person name="Osifeso I.O."/>
            <person name="Parra A.P."/>
            <person name="Patil S.P."/>
            <person name="Perez A.P."/>
            <person name="Perez Y.P."/>
            <person name="Pham C.P."/>
            <person name="Pu L.-L.P."/>
            <person name="Puazo M.P."/>
            <person name="Quiroz J.Q."/>
            <person name="Rouhana J.R."/>
            <person name="Ruiz M.R."/>
            <person name="Ruiz S.-J.R."/>
            <person name="Saada N.S."/>
            <person name="Santibanez J.S."/>
            <person name="Scheel M.S."/>
            <person name="Schneider B.S."/>
            <person name="Simmons D.S."/>
            <person name="Sisson I.S."/>
            <person name="Tang L.-Y.T."/>
            <person name="Thornton R.T."/>
            <person name="Tisius J.T."/>
            <person name="Toledanes G.T."/>
            <person name="Trejos Z.T."/>
            <person name="Usmani K.U."/>
            <person name="Varghese R.V."/>
            <person name="Vattathil S.V."/>
            <person name="Vee V.V."/>
            <person name="Walker D.W."/>
            <person name="Weissenberger G.W."/>
            <person name="White C.W."/>
            <person name="Williams A.W."/>
            <person name="Woodworth J.W."/>
            <person name="Wright R.W."/>
            <person name="Zhu Y.Z."/>
            <person name="Han Y.H."/>
            <person name="Newsham I.N."/>
            <person name="Nazareth L.N."/>
            <person name="Worley K.W."/>
            <person name="Muzny D.M."/>
            <person name="Rogers J.R."/>
            <person name="Gibbs R.G."/>
        </authorList>
    </citation>
    <scope>NUCLEOTIDE SEQUENCE [LARGE SCALE GENOMIC DNA]</scope>
</reference>
<dbReference type="PRINTS" id="PR02045">
    <property type="entry name" value="F138DOMAIN"/>
</dbReference>
<dbReference type="OMA" id="TASYVWM"/>
<reference evidence="1" key="2">
    <citation type="submission" date="2025-08" db="UniProtKB">
        <authorList>
            <consortium name="Ensembl"/>
        </authorList>
    </citation>
    <scope>IDENTIFICATION</scope>
</reference>
<accession>A0A8I5N9C0</accession>
<evidence type="ECO:0000313" key="2">
    <source>
        <dbReference type="Proteomes" id="UP000028761"/>
    </source>
</evidence>
<keyword evidence="2" id="KW-1185">Reference proteome</keyword>
<proteinExistence type="predicted"/>
<name>A0A8I5N9C0_PAPAN</name>
<dbReference type="Proteomes" id="UP000028761">
    <property type="component" value="Chromosome 9"/>
</dbReference>